<reference evidence="2 3" key="1">
    <citation type="journal article" date="2019" name="Int. J. Syst. Evol. Microbiol.">
        <title>The Global Catalogue of Microorganisms (GCM) 10K type strain sequencing project: providing services to taxonomists for standard genome sequencing and annotation.</title>
        <authorList>
            <consortium name="The Broad Institute Genomics Platform"/>
            <consortium name="The Broad Institute Genome Sequencing Center for Infectious Disease"/>
            <person name="Wu L."/>
            <person name="Ma J."/>
        </authorList>
    </citation>
    <scope>NUCLEOTIDE SEQUENCE [LARGE SCALE GENOMIC DNA]</scope>
    <source>
        <strain evidence="2 3">JCM 15572</strain>
    </source>
</reference>
<proteinExistence type="predicted"/>
<evidence type="ECO:0000259" key="1">
    <source>
        <dbReference type="Pfam" id="PF13115"/>
    </source>
</evidence>
<organism evidence="2 3">
    <name type="scientific">Kribbella hippodromi</name>
    <dbReference type="NCBI Taxonomy" id="434347"/>
    <lineage>
        <taxon>Bacteria</taxon>
        <taxon>Bacillati</taxon>
        <taxon>Actinomycetota</taxon>
        <taxon>Actinomycetes</taxon>
        <taxon>Propionibacteriales</taxon>
        <taxon>Kribbellaceae</taxon>
        <taxon>Kribbella</taxon>
    </lineage>
</organism>
<name>A0ABN2CQ10_9ACTN</name>
<dbReference type="Pfam" id="PF13115">
    <property type="entry name" value="YtkA"/>
    <property type="match status" value="1"/>
</dbReference>
<evidence type="ECO:0000313" key="2">
    <source>
        <dbReference type="EMBL" id="GAA1560677.1"/>
    </source>
</evidence>
<sequence>MIKRIALGCAVVAVVAGLVLWYRTTLAGDKDAVVAGSDNYTVRLVDPPTKSGAWSVEINDRDGKPATLDEVVLEPAMARMGHATDPVTATFQSPGHYQAKGLELSMPGQWSITVRLRHGTDQDEVVVPVQVS</sequence>
<protein>
    <recommendedName>
        <fullName evidence="1">YtkA-like domain-containing protein</fullName>
    </recommendedName>
</protein>
<gene>
    <name evidence="2" type="ORF">GCM10009804_16810</name>
</gene>
<dbReference type="Proteomes" id="UP001501705">
    <property type="component" value="Unassembled WGS sequence"/>
</dbReference>
<dbReference type="EMBL" id="BAAAPH010000004">
    <property type="protein sequence ID" value="GAA1560677.1"/>
    <property type="molecule type" value="Genomic_DNA"/>
</dbReference>
<keyword evidence="3" id="KW-1185">Reference proteome</keyword>
<dbReference type="InterPro" id="IPR032693">
    <property type="entry name" value="YtkA-like_dom"/>
</dbReference>
<comment type="caution">
    <text evidence="2">The sequence shown here is derived from an EMBL/GenBank/DDBJ whole genome shotgun (WGS) entry which is preliminary data.</text>
</comment>
<feature type="domain" description="YtkA-like" evidence="1">
    <location>
        <begin position="35"/>
        <end position="114"/>
    </location>
</feature>
<accession>A0ABN2CQ10</accession>
<dbReference type="RefSeq" id="WP_344232802.1">
    <property type="nucleotide sequence ID" value="NZ_BAAAPH010000004.1"/>
</dbReference>
<evidence type="ECO:0000313" key="3">
    <source>
        <dbReference type="Proteomes" id="UP001501705"/>
    </source>
</evidence>